<evidence type="ECO:0000256" key="1">
    <source>
        <dbReference type="ARBA" id="ARBA00004167"/>
    </source>
</evidence>
<sequence length="307" mass="35713">MRLSPLPTLLLASSLLASSVFALPQDGAKVVEKKAEEIQEAVVVIPRDSPQVEALPEASKIAEKKDEPKQQVKKDEKPKPPKEEKYFNEPGTNDETGHYDARYFKGLVEYEQHRPALRLLIRSYLTIFRKLEVETWLAHGTLLGWWWNGRIMPWDYDLDVQVSHQTLFYLAEHHNRTMHEYKYVDEKTGEEATKTYLLDINPSHKYLSRLQGMNIIDARWIDTSNGMFVDITGLAEREPEKEPGIWSCKNHHKYRTRDLYPMRETEYEGVPAMVPYNFDRILTEEYGVQSLVTTEWLGSERMGQGRA</sequence>
<feature type="domain" description="LicD/FKTN/FKRP nucleotidyltransferase" evidence="7">
    <location>
        <begin position="130"/>
        <end position="240"/>
    </location>
</feature>
<keyword evidence="4" id="KW-0472">Membrane</keyword>
<dbReference type="EMBL" id="JAULSR010000001">
    <property type="protein sequence ID" value="KAK0634523.1"/>
    <property type="molecule type" value="Genomic_DNA"/>
</dbReference>
<dbReference type="GO" id="GO:0009100">
    <property type="term" value="P:glycoprotein metabolic process"/>
    <property type="evidence" value="ECO:0007669"/>
    <property type="project" value="UniProtKB-ARBA"/>
</dbReference>
<keyword evidence="2" id="KW-0812">Transmembrane</keyword>
<comment type="subcellular location">
    <subcellularLocation>
        <location evidence="1">Membrane</location>
        <topology evidence="1">Single-pass membrane protein</topology>
    </subcellularLocation>
</comment>
<dbReference type="PANTHER" id="PTHR15407:SF28">
    <property type="entry name" value="RIBITOL-5-PHOSPHATE TRANSFERASE FKTN"/>
    <property type="match status" value="1"/>
</dbReference>
<feature type="compositionally biased region" description="Basic and acidic residues" evidence="5">
    <location>
        <begin position="60"/>
        <end position="87"/>
    </location>
</feature>
<dbReference type="PANTHER" id="PTHR15407">
    <property type="entry name" value="FUKUTIN-RELATED"/>
    <property type="match status" value="1"/>
</dbReference>
<dbReference type="GO" id="GO:0016020">
    <property type="term" value="C:membrane"/>
    <property type="evidence" value="ECO:0007669"/>
    <property type="project" value="UniProtKB-SubCell"/>
</dbReference>
<evidence type="ECO:0000256" key="4">
    <source>
        <dbReference type="ARBA" id="ARBA00023136"/>
    </source>
</evidence>
<dbReference type="Proteomes" id="UP001174934">
    <property type="component" value="Unassembled WGS sequence"/>
</dbReference>
<evidence type="ECO:0000313" key="9">
    <source>
        <dbReference type="Proteomes" id="UP001174934"/>
    </source>
</evidence>
<accession>A0AA40CEK2</accession>
<evidence type="ECO:0000256" key="6">
    <source>
        <dbReference type="SAM" id="SignalP"/>
    </source>
</evidence>
<evidence type="ECO:0000259" key="7">
    <source>
        <dbReference type="Pfam" id="PF04991"/>
    </source>
</evidence>
<evidence type="ECO:0000256" key="5">
    <source>
        <dbReference type="SAM" id="MobiDB-lite"/>
    </source>
</evidence>
<dbReference type="InterPro" id="IPR007074">
    <property type="entry name" value="LicD/FKTN/FKRP_NTP_transf"/>
</dbReference>
<evidence type="ECO:0000256" key="3">
    <source>
        <dbReference type="ARBA" id="ARBA00022989"/>
    </source>
</evidence>
<keyword evidence="3" id="KW-1133">Transmembrane helix</keyword>
<evidence type="ECO:0000256" key="2">
    <source>
        <dbReference type="ARBA" id="ARBA00022692"/>
    </source>
</evidence>
<name>A0AA40CEK2_9PEZI</name>
<organism evidence="8 9">
    <name type="scientific">Bombardia bombarda</name>
    <dbReference type="NCBI Taxonomy" id="252184"/>
    <lineage>
        <taxon>Eukaryota</taxon>
        <taxon>Fungi</taxon>
        <taxon>Dikarya</taxon>
        <taxon>Ascomycota</taxon>
        <taxon>Pezizomycotina</taxon>
        <taxon>Sordariomycetes</taxon>
        <taxon>Sordariomycetidae</taxon>
        <taxon>Sordariales</taxon>
        <taxon>Lasiosphaeriaceae</taxon>
        <taxon>Bombardia</taxon>
    </lineage>
</organism>
<feature type="chain" id="PRO_5041330964" evidence="6">
    <location>
        <begin position="23"/>
        <end position="307"/>
    </location>
</feature>
<feature type="region of interest" description="Disordered" evidence="5">
    <location>
        <begin position="54"/>
        <end position="93"/>
    </location>
</feature>
<feature type="signal peptide" evidence="6">
    <location>
        <begin position="1"/>
        <end position="22"/>
    </location>
</feature>
<gene>
    <name evidence="8" type="ORF">B0T17DRAFT_8623</name>
</gene>
<feature type="domain" description="LicD/FKTN/FKRP nucleotidyltransferase" evidence="7">
    <location>
        <begin position="249"/>
        <end position="287"/>
    </location>
</feature>
<comment type="caution">
    <text evidence="8">The sequence shown here is derived from an EMBL/GenBank/DDBJ whole genome shotgun (WGS) entry which is preliminary data.</text>
</comment>
<keyword evidence="6" id="KW-0732">Signal</keyword>
<dbReference type="AlphaFoldDB" id="A0AA40CEK2"/>
<dbReference type="InterPro" id="IPR009644">
    <property type="entry name" value="FKTN/MNN4/W02B3.4-1"/>
</dbReference>
<evidence type="ECO:0000313" key="8">
    <source>
        <dbReference type="EMBL" id="KAK0634523.1"/>
    </source>
</evidence>
<keyword evidence="9" id="KW-1185">Reference proteome</keyword>
<proteinExistence type="predicted"/>
<dbReference type="Pfam" id="PF04991">
    <property type="entry name" value="LicD"/>
    <property type="match status" value="2"/>
</dbReference>
<protein>
    <submittedName>
        <fullName evidence="8">LicD family-domain-containing protein</fullName>
    </submittedName>
</protein>
<reference evidence="8" key="1">
    <citation type="submission" date="2023-06" db="EMBL/GenBank/DDBJ databases">
        <title>Genome-scale phylogeny and comparative genomics of the fungal order Sordariales.</title>
        <authorList>
            <consortium name="Lawrence Berkeley National Laboratory"/>
            <person name="Hensen N."/>
            <person name="Bonometti L."/>
            <person name="Westerberg I."/>
            <person name="Brannstrom I.O."/>
            <person name="Guillou S."/>
            <person name="Cros-Aarteil S."/>
            <person name="Calhoun S."/>
            <person name="Haridas S."/>
            <person name="Kuo A."/>
            <person name="Mondo S."/>
            <person name="Pangilinan J."/>
            <person name="Riley R."/>
            <person name="LaButti K."/>
            <person name="Andreopoulos B."/>
            <person name="Lipzen A."/>
            <person name="Chen C."/>
            <person name="Yanf M."/>
            <person name="Daum C."/>
            <person name="Ng V."/>
            <person name="Clum A."/>
            <person name="Steindorff A."/>
            <person name="Ohm R."/>
            <person name="Martin F."/>
            <person name="Silar P."/>
            <person name="Natvig D."/>
            <person name="Lalanne C."/>
            <person name="Gautier V."/>
            <person name="Ament-velasquez S.L."/>
            <person name="Kruys A."/>
            <person name="Hutchinson M.I."/>
            <person name="Powell A.J."/>
            <person name="Barry K."/>
            <person name="Miller A.N."/>
            <person name="Grigoriev I.V."/>
            <person name="Debuchy R."/>
            <person name="Gladieux P."/>
            <person name="Thoren M.H."/>
            <person name="Johannesson H."/>
        </authorList>
    </citation>
    <scope>NUCLEOTIDE SEQUENCE</scope>
    <source>
        <strain evidence="8">SMH3391-2</strain>
    </source>
</reference>